<proteinExistence type="predicted"/>
<dbReference type="Proteomes" id="UP000579153">
    <property type="component" value="Unassembled WGS sequence"/>
</dbReference>
<dbReference type="AlphaFoldDB" id="A0A7W9G239"/>
<keyword evidence="3" id="KW-1185">Reference proteome</keyword>
<sequence>MVRTAFVVLMGLVCMSRLLVFGVLSMLRAFAVLRVTIAFALVMVLGARGARRVPRCSQC</sequence>
<organism evidence="2 3">
    <name type="scientific">Nonomuraea jabiensis</name>
    <dbReference type="NCBI Taxonomy" id="882448"/>
    <lineage>
        <taxon>Bacteria</taxon>
        <taxon>Bacillati</taxon>
        <taxon>Actinomycetota</taxon>
        <taxon>Actinomycetes</taxon>
        <taxon>Streptosporangiales</taxon>
        <taxon>Streptosporangiaceae</taxon>
        <taxon>Nonomuraea</taxon>
    </lineage>
</organism>
<accession>A0A7W9G239</accession>
<keyword evidence="1" id="KW-0812">Transmembrane</keyword>
<evidence type="ECO:0000256" key="1">
    <source>
        <dbReference type="SAM" id="Phobius"/>
    </source>
</evidence>
<evidence type="ECO:0000313" key="2">
    <source>
        <dbReference type="EMBL" id="MBB5775788.1"/>
    </source>
</evidence>
<gene>
    <name evidence="2" type="ORF">HD596_002544</name>
</gene>
<evidence type="ECO:0000313" key="3">
    <source>
        <dbReference type="Proteomes" id="UP000579153"/>
    </source>
</evidence>
<keyword evidence="1" id="KW-0472">Membrane</keyword>
<dbReference type="EMBL" id="JACHMB010000001">
    <property type="protein sequence ID" value="MBB5775788.1"/>
    <property type="molecule type" value="Genomic_DNA"/>
</dbReference>
<keyword evidence="1" id="KW-1133">Transmembrane helix</keyword>
<reference evidence="2 3" key="1">
    <citation type="submission" date="2020-08" db="EMBL/GenBank/DDBJ databases">
        <title>Sequencing the genomes of 1000 actinobacteria strains.</title>
        <authorList>
            <person name="Klenk H.-P."/>
        </authorList>
    </citation>
    <scope>NUCLEOTIDE SEQUENCE [LARGE SCALE GENOMIC DNA]</scope>
    <source>
        <strain evidence="2 3">DSM 45507</strain>
    </source>
</reference>
<name>A0A7W9G239_9ACTN</name>
<protein>
    <submittedName>
        <fullName evidence="2">Uncharacterized protein</fullName>
    </submittedName>
</protein>
<comment type="caution">
    <text evidence="2">The sequence shown here is derived from an EMBL/GenBank/DDBJ whole genome shotgun (WGS) entry which is preliminary data.</text>
</comment>
<feature type="transmembrane region" description="Helical" evidence="1">
    <location>
        <begin position="26"/>
        <end position="45"/>
    </location>
</feature>